<keyword evidence="2" id="KW-1185">Reference proteome</keyword>
<evidence type="ECO:0000313" key="2">
    <source>
        <dbReference type="Proteomes" id="UP001162164"/>
    </source>
</evidence>
<evidence type="ECO:0000313" key="1">
    <source>
        <dbReference type="EMBL" id="KAJ8967180.1"/>
    </source>
</evidence>
<accession>A0ABQ9IWM5</accession>
<protein>
    <submittedName>
        <fullName evidence="1">Uncharacterized protein</fullName>
    </submittedName>
</protein>
<gene>
    <name evidence="1" type="ORF">NQ317_006526</name>
</gene>
<reference evidence="1" key="1">
    <citation type="journal article" date="2023" name="Insect Mol. Biol.">
        <title>Genome sequencing provides insights into the evolution of gene families encoding plant cell wall-degrading enzymes in longhorned beetles.</title>
        <authorList>
            <person name="Shin N.R."/>
            <person name="Okamura Y."/>
            <person name="Kirsch R."/>
            <person name="Pauchet Y."/>
        </authorList>
    </citation>
    <scope>NUCLEOTIDE SEQUENCE</scope>
    <source>
        <strain evidence="1">MMC_N1</strain>
    </source>
</reference>
<name>A0ABQ9IWM5_9CUCU</name>
<organism evidence="1 2">
    <name type="scientific">Molorchus minor</name>
    <dbReference type="NCBI Taxonomy" id="1323400"/>
    <lineage>
        <taxon>Eukaryota</taxon>
        <taxon>Metazoa</taxon>
        <taxon>Ecdysozoa</taxon>
        <taxon>Arthropoda</taxon>
        <taxon>Hexapoda</taxon>
        <taxon>Insecta</taxon>
        <taxon>Pterygota</taxon>
        <taxon>Neoptera</taxon>
        <taxon>Endopterygota</taxon>
        <taxon>Coleoptera</taxon>
        <taxon>Polyphaga</taxon>
        <taxon>Cucujiformia</taxon>
        <taxon>Chrysomeloidea</taxon>
        <taxon>Cerambycidae</taxon>
        <taxon>Lamiinae</taxon>
        <taxon>Monochamini</taxon>
        <taxon>Molorchus</taxon>
    </lineage>
</organism>
<sequence length="194" mass="21998">MSPENLTKSPKPCNTPLENVLHHALLRTELGMDLKERYASGEKYICYLKTILNGADKAVSGLQLISKSCLEEAKHVVKSLSDTEMTPDMRNEYEKLLGIIENQLSGLEMKTLDIIENLGMAQISEKIKYLESKQRHNNSENNLCPPPTTFSNKNLKADIDEKYPENLSRESLIDLNTIVNLPPVPEDIFHKFLE</sequence>
<dbReference type="Proteomes" id="UP001162164">
    <property type="component" value="Unassembled WGS sequence"/>
</dbReference>
<dbReference type="EMBL" id="JAPWTJ010002228">
    <property type="protein sequence ID" value="KAJ8967180.1"/>
    <property type="molecule type" value="Genomic_DNA"/>
</dbReference>
<comment type="caution">
    <text evidence="1">The sequence shown here is derived from an EMBL/GenBank/DDBJ whole genome shotgun (WGS) entry which is preliminary data.</text>
</comment>
<proteinExistence type="predicted"/>